<dbReference type="EMBL" id="SDMP01000002">
    <property type="protein sequence ID" value="RYR74231.1"/>
    <property type="molecule type" value="Genomic_DNA"/>
</dbReference>
<evidence type="ECO:0000259" key="1">
    <source>
        <dbReference type="Pfam" id="PF03108"/>
    </source>
</evidence>
<protein>
    <recommendedName>
        <fullName evidence="1">Transposase MuDR plant domain-containing protein</fullName>
    </recommendedName>
</protein>
<dbReference type="InterPro" id="IPR004332">
    <property type="entry name" value="Transposase_MuDR"/>
</dbReference>
<feature type="domain" description="Transposase MuDR plant" evidence="1">
    <location>
        <begin position="188"/>
        <end position="246"/>
    </location>
</feature>
<dbReference type="AlphaFoldDB" id="A0A445EFP4"/>
<name>A0A445EFP4_ARAHY</name>
<comment type="caution">
    <text evidence="2">The sequence shown here is derived from an EMBL/GenBank/DDBJ whole genome shotgun (WGS) entry which is preliminary data.</text>
</comment>
<gene>
    <name evidence="2" type="ORF">Ahy_A02g008870</name>
</gene>
<keyword evidence="3" id="KW-1185">Reference proteome</keyword>
<sequence length="250" mass="29046">MNNNISFKIYCNGQILSETTEDVIFICNNPCICILFFMVSFEKFKSYICQNTDHMPKRVTNILYRQPILVFGGFIQFQAMCINDDTSLQEMFLIYYQAQSQVSIIEFYNGDSEEEYEGNYDFVDPNADKEQEDSTVESDVEDIANALASEHPFEEPSFMCSLDLDAMNAPEFPEYANADPPMVIDGEFVIGMEFNSRETVIKTVKDYTIHRGVDYQVFESKLTTFYAKCVQYGQSCHWLIRLSMMRRKLF</sequence>
<evidence type="ECO:0000313" key="2">
    <source>
        <dbReference type="EMBL" id="RYR74231.1"/>
    </source>
</evidence>
<organism evidence="2 3">
    <name type="scientific">Arachis hypogaea</name>
    <name type="common">Peanut</name>
    <dbReference type="NCBI Taxonomy" id="3818"/>
    <lineage>
        <taxon>Eukaryota</taxon>
        <taxon>Viridiplantae</taxon>
        <taxon>Streptophyta</taxon>
        <taxon>Embryophyta</taxon>
        <taxon>Tracheophyta</taxon>
        <taxon>Spermatophyta</taxon>
        <taxon>Magnoliopsida</taxon>
        <taxon>eudicotyledons</taxon>
        <taxon>Gunneridae</taxon>
        <taxon>Pentapetalae</taxon>
        <taxon>rosids</taxon>
        <taxon>fabids</taxon>
        <taxon>Fabales</taxon>
        <taxon>Fabaceae</taxon>
        <taxon>Papilionoideae</taxon>
        <taxon>50 kb inversion clade</taxon>
        <taxon>dalbergioids sensu lato</taxon>
        <taxon>Dalbergieae</taxon>
        <taxon>Pterocarpus clade</taxon>
        <taxon>Arachis</taxon>
    </lineage>
</organism>
<reference evidence="2 3" key="1">
    <citation type="submission" date="2019-01" db="EMBL/GenBank/DDBJ databases">
        <title>Sequencing of cultivated peanut Arachis hypogaea provides insights into genome evolution and oil improvement.</title>
        <authorList>
            <person name="Chen X."/>
        </authorList>
    </citation>
    <scope>NUCLEOTIDE SEQUENCE [LARGE SCALE GENOMIC DNA]</scope>
    <source>
        <strain evidence="3">cv. Fuhuasheng</strain>
        <tissue evidence="2">Leaves</tissue>
    </source>
</reference>
<accession>A0A445EFP4</accession>
<proteinExistence type="predicted"/>
<dbReference type="Proteomes" id="UP000289738">
    <property type="component" value="Chromosome A02"/>
</dbReference>
<dbReference type="Pfam" id="PF03108">
    <property type="entry name" value="DBD_Tnp_Mut"/>
    <property type="match status" value="1"/>
</dbReference>
<evidence type="ECO:0000313" key="3">
    <source>
        <dbReference type="Proteomes" id="UP000289738"/>
    </source>
</evidence>